<protein>
    <submittedName>
        <fullName evidence="1">Putative Nucleic acid binding protein</fullName>
    </submittedName>
</protein>
<organism evidence="1 2">
    <name type="scientific">Tripterygium wilfordii</name>
    <name type="common">Thunder God vine</name>
    <dbReference type="NCBI Taxonomy" id="458696"/>
    <lineage>
        <taxon>Eukaryota</taxon>
        <taxon>Viridiplantae</taxon>
        <taxon>Streptophyta</taxon>
        <taxon>Embryophyta</taxon>
        <taxon>Tracheophyta</taxon>
        <taxon>Spermatophyta</taxon>
        <taxon>Magnoliopsida</taxon>
        <taxon>eudicotyledons</taxon>
        <taxon>Gunneridae</taxon>
        <taxon>Pentapetalae</taxon>
        <taxon>rosids</taxon>
        <taxon>fabids</taxon>
        <taxon>Celastrales</taxon>
        <taxon>Celastraceae</taxon>
        <taxon>Tripterygium</taxon>
    </lineage>
</organism>
<keyword evidence="2" id="KW-1185">Reference proteome</keyword>
<dbReference type="SUPFAM" id="SSF56399">
    <property type="entry name" value="ADP-ribosylation"/>
    <property type="match status" value="1"/>
</dbReference>
<dbReference type="Gene3D" id="3.90.228.10">
    <property type="match status" value="1"/>
</dbReference>
<evidence type="ECO:0000313" key="2">
    <source>
        <dbReference type="Proteomes" id="UP000593562"/>
    </source>
</evidence>
<evidence type="ECO:0000313" key="1">
    <source>
        <dbReference type="EMBL" id="KAF5728452.1"/>
    </source>
</evidence>
<gene>
    <name evidence="1" type="ORF">HS088_TW21G00599</name>
</gene>
<accession>A0A7J7C2V2</accession>
<dbReference type="Proteomes" id="UP000593562">
    <property type="component" value="Unassembled WGS sequence"/>
</dbReference>
<name>A0A7J7C2V2_TRIWF</name>
<dbReference type="PANTHER" id="PTHR31681:SF34">
    <property type="entry name" value="DUF295 DOMAIN-CONTAINING PROTEIN"/>
    <property type="match status" value="1"/>
</dbReference>
<dbReference type="PANTHER" id="PTHR31681">
    <property type="entry name" value="C2H2-LIKE ZINC FINGER PROTEIN"/>
    <property type="match status" value="1"/>
</dbReference>
<sequence>MWVLFNVNCGSKVRDVLVMPERRVKTSKDVLVAPERRQDLQVIRKQSSDGERGTFHDMIVRENYAHTMYFKLITGDHARNVIEIIFQRMLIKPFNPSIKIETILWVKNLIETLEKFERYREKVKKKACYEQYKSHPRCAADGNELLRFYGTTITCCSEKSITQVSAPCKDMDCRACRIIQSNFDTEHTRKNGILLSTSSEEVSDNLASFKKVKNIKRAVVVCRIIAGMTNHMTNEDCGLFPSEGQESLIVRNPCAVLPCFIIVFSTT</sequence>
<dbReference type="EMBL" id="JAAARO010000021">
    <property type="protein sequence ID" value="KAF5728452.1"/>
    <property type="molecule type" value="Genomic_DNA"/>
</dbReference>
<dbReference type="AlphaFoldDB" id="A0A7J7C2V2"/>
<dbReference type="InParanoid" id="A0A7J7C2V2"/>
<proteinExistence type="predicted"/>
<comment type="caution">
    <text evidence="1">The sequence shown here is derived from an EMBL/GenBank/DDBJ whole genome shotgun (WGS) entry which is preliminary data.</text>
</comment>
<reference evidence="1 2" key="1">
    <citation type="journal article" date="2020" name="Nat. Commun.">
        <title>Genome of Tripterygium wilfordii and identification of cytochrome P450 involved in triptolide biosynthesis.</title>
        <authorList>
            <person name="Tu L."/>
            <person name="Su P."/>
            <person name="Zhang Z."/>
            <person name="Gao L."/>
            <person name="Wang J."/>
            <person name="Hu T."/>
            <person name="Zhou J."/>
            <person name="Zhang Y."/>
            <person name="Zhao Y."/>
            <person name="Liu Y."/>
            <person name="Song Y."/>
            <person name="Tong Y."/>
            <person name="Lu Y."/>
            <person name="Yang J."/>
            <person name="Xu C."/>
            <person name="Jia M."/>
            <person name="Peters R.J."/>
            <person name="Huang L."/>
            <person name="Gao W."/>
        </authorList>
    </citation>
    <scope>NUCLEOTIDE SEQUENCE [LARGE SCALE GENOMIC DNA]</scope>
    <source>
        <strain evidence="2">cv. XIE 37</strain>
        <tissue evidence="1">Leaf</tissue>
    </source>
</reference>